<evidence type="ECO:0000259" key="12">
    <source>
        <dbReference type="Pfam" id="PF03828"/>
    </source>
</evidence>
<dbReference type="Proteomes" id="UP001194580">
    <property type="component" value="Unassembled WGS sequence"/>
</dbReference>
<protein>
    <recommendedName>
        <fullName evidence="5">polynucleotide adenylyltransferase</fullName>
        <ecNumber evidence="5">2.7.7.19</ecNumber>
    </recommendedName>
</protein>
<evidence type="ECO:0000256" key="4">
    <source>
        <dbReference type="ARBA" id="ARBA00008593"/>
    </source>
</evidence>
<dbReference type="SUPFAM" id="SSF81631">
    <property type="entry name" value="PAP/OAS1 substrate-binding domain"/>
    <property type="match status" value="1"/>
</dbReference>
<keyword evidence="7" id="KW-0808">Transferase</keyword>
<feature type="region of interest" description="Disordered" evidence="11">
    <location>
        <begin position="1470"/>
        <end position="1502"/>
    </location>
</feature>
<dbReference type="PANTHER" id="PTHR12271">
    <property type="entry name" value="POLY A POLYMERASE CID PAP -RELATED"/>
    <property type="match status" value="1"/>
</dbReference>
<evidence type="ECO:0000256" key="9">
    <source>
        <dbReference type="ARBA" id="ARBA00022842"/>
    </source>
</evidence>
<name>A0AAD4DCS9_9FUNG</name>
<keyword evidence="15" id="KW-1185">Reference proteome</keyword>
<keyword evidence="6" id="KW-0963">Cytoplasm</keyword>
<feature type="region of interest" description="Disordered" evidence="11">
    <location>
        <begin position="1251"/>
        <end position="1330"/>
    </location>
</feature>
<feature type="domain" description="Poly(A) RNA polymerase mitochondrial-like central palm" evidence="13">
    <location>
        <begin position="755"/>
        <end position="849"/>
    </location>
</feature>
<feature type="compositionally biased region" description="Basic and acidic residues" evidence="11">
    <location>
        <begin position="647"/>
        <end position="667"/>
    </location>
</feature>
<feature type="compositionally biased region" description="Low complexity" evidence="11">
    <location>
        <begin position="1305"/>
        <end position="1330"/>
    </location>
</feature>
<dbReference type="EMBL" id="JAAAIL010000561">
    <property type="protein sequence ID" value="KAG0274789.1"/>
    <property type="molecule type" value="Genomic_DNA"/>
</dbReference>
<dbReference type="Gene3D" id="1.10.1410.10">
    <property type="match status" value="1"/>
</dbReference>
<feature type="non-terminal residue" evidence="14">
    <location>
        <position position="1502"/>
    </location>
</feature>
<dbReference type="Gene3D" id="3.30.460.10">
    <property type="entry name" value="Beta Polymerase, domain 2"/>
    <property type="match status" value="1"/>
</dbReference>
<feature type="compositionally biased region" description="Gly residues" evidence="11">
    <location>
        <begin position="1482"/>
        <end position="1491"/>
    </location>
</feature>
<dbReference type="GO" id="GO:0046872">
    <property type="term" value="F:metal ion binding"/>
    <property type="evidence" value="ECO:0007669"/>
    <property type="project" value="UniProtKB-KW"/>
</dbReference>
<feature type="compositionally biased region" description="Low complexity" evidence="11">
    <location>
        <begin position="121"/>
        <end position="135"/>
    </location>
</feature>
<evidence type="ECO:0000256" key="7">
    <source>
        <dbReference type="ARBA" id="ARBA00022679"/>
    </source>
</evidence>
<dbReference type="EC" id="2.7.7.19" evidence="5"/>
<feature type="domain" description="PAP-associated" evidence="12">
    <location>
        <begin position="951"/>
        <end position="1021"/>
    </location>
</feature>
<evidence type="ECO:0000256" key="1">
    <source>
        <dbReference type="ARBA" id="ARBA00001936"/>
    </source>
</evidence>
<reference evidence="14" key="1">
    <citation type="journal article" date="2020" name="Fungal Divers.">
        <title>Resolving the Mortierellaceae phylogeny through synthesis of multi-gene phylogenetics and phylogenomics.</title>
        <authorList>
            <person name="Vandepol N."/>
            <person name="Liber J."/>
            <person name="Desiro A."/>
            <person name="Na H."/>
            <person name="Kennedy M."/>
            <person name="Barry K."/>
            <person name="Grigoriev I.V."/>
            <person name="Miller A.N."/>
            <person name="O'Donnell K."/>
            <person name="Stajich J.E."/>
            <person name="Bonito G."/>
        </authorList>
    </citation>
    <scope>NUCLEOTIDE SEQUENCE</scope>
    <source>
        <strain evidence="14">NRRL 28262</strain>
    </source>
</reference>
<feature type="compositionally biased region" description="Polar residues" evidence="11">
    <location>
        <begin position="1197"/>
        <end position="1206"/>
    </location>
</feature>
<evidence type="ECO:0000259" key="13">
    <source>
        <dbReference type="Pfam" id="PF22600"/>
    </source>
</evidence>
<feature type="compositionally biased region" description="Polar residues" evidence="11">
    <location>
        <begin position="1372"/>
        <end position="1381"/>
    </location>
</feature>
<feature type="region of interest" description="Disordered" evidence="11">
    <location>
        <begin position="631"/>
        <end position="675"/>
    </location>
</feature>
<comment type="similarity">
    <text evidence="4">Belongs to the DNA polymerase type-B-like family.</text>
</comment>
<evidence type="ECO:0000256" key="10">
    <source>
        <dbReference type="SAM" id="Coils"/>
    </source>
</evidence>
<dbReference type="Pfam" id="PF03828">
    <property type="entry name" value="PAP_assoc"/>
    <property type="match status" value="1"/>
</dbReference>
<keyword evidence="9" id="KW-0460">Magnesium</keyword>
<dbReference type="PANTHER" id="PTHR12271:SF40">
    <property type="entry name" value="POLY(A) RNA POLYMERASE GLD2"/>
    <property type="match status" value="1"/>
</dbReference>
<feature type="compositionally biased region" description="Basic residues" evidence="11">
    <location>
        <begin position="1290"/>
        <end position="1299"/>
    </location>
</feature>
<feature type="region of interest" description="Disordered" evidence="11">
    <location>
        <begin position="464"/>
        <end position="485"/>
    </location>
</feature>
<feature type="compositionally biased region" description="Polar residues" evidence="11">
    <location>
        <begin position="1140"/>
        <end position="1151"/>
    </location>
</feature>
<organism evidence="14 15">
    <name type="scientific">Linnemannia exigua</name>
    <dbReference type="NCBI Taxonomy" id="604196"/>
    <lineage>
        <taxon>Eukaryota</taxon>
        <taxon>Fungi</taxon>
        <taxon>Fungi incertae sedis</taxon>
        <taxon>Mucoromycota</taxon>
        <taxon>Mortierellomycotina</taxon>
        <taxon>Mortierellomycetes</taxon>
        <taxon>Mortierellales</taxon>
        <taxon>Mortierellaceae</taxon>
        <taxon>Linnemannia</taxon>
    </lineage>
</organism>
<dbReference type="SUPFAM" id="SSF81301">
    <property type="entry name" value="Nucleotidyltransferase"/>
    <property type="match status" value="1"/>
</dbReference>
<feature type="compositionally biased region" description="Basic and acidic residues" evidence="11">
    <location>
        <begin position="1169"/>
        <end position="1195"/>
    </location>
</feature>
<feature type="region of interest" description="Disordered" evidence="11">
    <location>
        <begin position="989"/>
        <end position="1008"/>
    </location>
</feature>
<accession>A0AAD4DCS9</accession>
<feature type="region of interest" description="Disordered" evidence="11">
    <location>
        <begin position="1"/>
        <end position="138"/>
    </location>
</feature>
<dbReference type="InterPro" id="IPR002058">
    <property type="entry name" value="PAP_assoc"/>
</dbReference>
<comment type="caution">
    <text evidence="14">The sequence shown here is derived from an EMBL/GenBank/DDBJ whole genome shotgun (WGS) entry which is preliminary data.</text>
</comment>
<evidence type="ECO:0000256" key="3">
    <source>
        <dbReference type="ARBA" id="ARBA00004496"/>
    </source>
</evidence>
<dbReference type="InterPro" id="IPR043519">
    <property type="entry name" value="NT_sf"/>
</dbReference>
<dbReference type="GO" id="GO:1990817">
    <property type="term" value="F:poly(A) RNA polymerase activity"/>
    <property type="evidence" value="ECO:0007669"/>
    <property type="project" value="UniProtKB-EC"/>
</dbReference>
<feature type="compositionally biased region" description="Low complexity" evidence="11">
    <location>
        <begin position="1207"/>
        <end position="1217"/>
    </location>
</feature>
<proteinExistence type="inferred from homology"/>
<dbReference type="GO" id="GO:0010605">
    <property type="term" value="P:negative regulation of macromolecule metabolic process"/>
    <property type="evidence" value="ECO:0007669"/>
    <property type="project" value="UniProtKB-ARBA"/>
</dbReference>
<feature type="compositionally biased region" description="Polar residues" evidence="11">
    <location>
        <begin position="22"/>
        <end position="49"/>
    </location>
</feature>
<gene>
    <name evidence="14" type="ORF">BGZ95_009471</name>
</gene>
<feature type="compositionally biased region" description="Low complexity" evidence="11">
    <location>
        <begin position="50"/>
        <end position="82"/>
    </location>
</feature>
<comment type="cofactor">
    <cofactor evidence="1">
        <name>Mn(2+)</name>
        <dbReference type="ChEBI" id="CHEBI:29035"/>
    </cofactor>
</comment>
<comment type="subcellular location">
    <subcellularLocation>
        <location evidence="3">Cytoplasm</location>
    </subcellularLocation>
</comment>
<dbReference type="InterPro" id="IPR054708">
    <property type="entry name" value="MTPAP-like_central"/>
</dbReference>
<keyword evidence="10" id="KW-0175">Coiled coil</keyword>
<dbReference type="CDD" id="cd05402">
    <property type="entry name" value="NT_PAP_TUTase"/>
    <property type="match status" value="1"/>
</dbReference>
<evidence type="ECO:0000256" key="5">
    <source>
        <dbReference type="ARBA" id="ARBA00012388"/>
    </source>
</evidence>
<keyword evidence="8" id="KW-0479">Metal-binding</keyword>
<dbReference type="Pfam" id="PF22600">
    <property type="entry name" value="MTPAP-like_central"/>
    <property type="match status" value="1"/>
</dbReference>
<feature type="coiled-coil region" evidence="10">
    <location>
        <begin position="1391"/>
        <end position="1441"/>
    </location>
</feature>
<feature type="compositionally biased region" description="Low complexity" evidence="11">
    <location>
        <begin position="1356"/>
        <end position="1371"/>
    </location>
</feature>
<feature type="region of interest" description="Disordered" evidence="11">
    <location>
        <begin position="1351"/>
        <end position="1381"/>
    </location>
</feature>
<feature type="compositionally biased region" description="Gly residues" evidence="11">
    <location>
        <begin position="1275"/>
        <end position="1284"/>
    </location>
</feature>
<evidence type="ECO:0000256" key="6">
    <source>
        <dbReference type="ARBA" id="ARBA00022490"/>
    </source>
</evidence>
<comment type="cofactor">
    <cofactor evidence="2">
        <name>Mg(2+)</name>
        <dbReference type="ChEBI" id="CHEBI:18420"/>
    </cofactor>
</comment>
<dbReference type="GO" id="GO:0005737">
    <property type="term" value="C:cytoplasm"/>
    <property type="evidence" value="ECO:0007669"/>
    <property type="project" value="UniProtKB-SubCell"/>
</dbReference>
<evidence type="ECO:0000256" key="2">
    <source>
        <dbReference type="ARBA" id="ARBA00001946"/>
    </source>
</evidence>
<dbReference type="GO" id="GO:0031123">
    <property type="term" value="P:RNA 3'-end processing"/>
    <property type="evidence" value="ECO:0007669"/>
    <property type="project" value="TreeGrafter"/>
</dbReference>
<evidence type="ECO:0000256" key="11">
    <source>
        <dbReference type="SAM" id="MobiDB-lite"/>
    </source>
</evidence>
<evidence type="ECO:0000313" key="14">
    <source>
        <dbReference type="EMBL" id="KAG0274789.1"/>
    </source>
</evidence>
<feature type="region of interest" description="Disordered" evidence="11">
    <location>
        <begin position="1133"/>
        <end position="1217"/>
    </location>
</feature>
<evidence type="ECO:0000256" key="8">
    <source>
        <dbReference type="ARBA" id="ARBA00022723"/>
    </source>
</evidence>
<sequence>MATSRDRKGVTQSVPIPEEEQTTFGQQSPYASGFNDNNPTESSTYFPVNSSSIPSTPTAPSSSQPSTVTSPQQQHQQQIPRPATAPPPIPLAVPIEEDVHHYPDDQPPAYDEVARPVGAPQGYYGNSSNNQGYNGDSDDGSRRFNKFWLIFLAVVVLLSITVDDDKEVDNGSCGTEFTRPIYSHSVSIPVNNMEITADGIMTTVILEQREDPGEEPYSTLLTVFGTGRDRDDLKGILRGGNIDPTTGLVRIVISRGGDSPPSDCMSATIRVSIPPYVELIRGIKIIVNEGNVTLAMRQPRNSLQIKELHTRVMTGYTRIDANAGSLQLGGSVGMIEGNVVVGQSMTVLMVDGHVSLNVTQSTPTVDGKINVTNGNIDVGLMTPYEGTFRLETGSGLVDIHNVDFSKTNVKYESNKALKGWRSETGAEPRGRYSSLKLATHAGQIDLDMAPEASTTIAATPSTATAPIKAPLQPSPAAGLATAAKTEPDIEADAEEAGETDDKVAAAGLSFIDLVFDTILLEESTLHRSRLAPNPKNNTQPPILVPLFYTRLAQAFEIAQSVCHIYHEVHPRHRVSRLAEEELEEADLTSVERLKAYVGSIGGCNGYFLDDGVEVVGESVGIDDDAENCVLDQSEDGHQDGEDSDQQQQEREQGLEQDKSPHQQQEQHDVEEEEEEDGFVFVKVGIVFPPGRLTDSDSFSIPALNEIQIKDFNDRYGPVDPEYQDMVARVLFRLRKDYWNRTITTQDLDRTEPELLMPYGSRSYASGLGSESSDADLCITTEHFQHTASYNNVRTVAQVLRRGGMTQVQPITNARVPIVKFVDPTTKTNCDVNTNHVLGIHNSELIRCYTMIDDRVRPFLYSLKALVKKHGINDSSQAWLSSYAYVMMAIGFLQAQEPPVLPALQVQPESQMTELYVQMNHEGRGGRDVINCTFDRDPKRYANFGAANTKTVGQLLIEFFEYYSRFYDYQTMEVNVRCGEGIRVREDISKAAARKNGNPNTKPPQRGRGEKKLIVMDPFIRDRNVAGSCSGRHLVRVWSTFESLYLTLSRGDFKDAFERIEGYEDDDDEYVGGRRVRRGGLTAAQERMIASKQARTPATQAKLAVVRPRTPVQVQAQTQVKKVQPLAQAALKPQVQPAVTPAQTQSKSQVPSQAHGKGQGKAVNGSGATETHRPREKKTEGKLERKESRREKRELNKASSSRSNVPNSTTAMTTTTTAATTTTTAATATTTAASSTTVAVKAQQPIQEAIVVNAGNIGEGGSTATDGDDDDNDSQQGGGGGGVGLDGESKSRKRRQRRSVARNLHATTSTTGTATVVVTPMTPSPTQGGTHAEGAVAAAVFATAVARATNSANLKQSSTPAATLATPHAASSGPDNRNISFRQQPAGDQFALQLQQQQLKIQQQLLQQQQQKKLQKQQKQANKQLQRQQAKLQQQQQQQGQQQGLQQGLQQGQLQQVQQLNPQYPVLAKTHMLLLGKSKKTGNSGGDGGGGDGGRKSKGHAGA</sequence>
<evidence type="ECO:0000313" key="15">
    <source>
        <dbReference type="Proteomes" id="UP001194580"/>
    </source>
</evidence>